<keyword evidence="1" id="KW-0175">Coiled coil</keyword>
<dbReference type="AlphaFoldDB" id="A0AAD3MP21"/>
<accession>A0AAD3MP21</accession>
<evidence type="ECO:0000313" key="2">
    <source>
        <dbReference type="EMBL" id="GLD56869.1"/>
    </source>
</evidence>
<comment type="caution">
    <text evidence="2">The sequence shown here is derived from an EMBL/GenBank/DDBJ whole genome shotgun (WGS) entry which is preliminary data.</text>
</comment>
<evidence type="ECO:0000313" key="3">
    <source>
        <dbReference type="Proteomes" id="UP001279410"/>
    </source>
</evidence>
<reference evidence="2" key="1">
    <citation type="submission" date="2022-08" db="EMBL/GenBank/DDBJ databases">
        <title>Genome sequencing of akame (Lates japonicus).</title>
        <authorList>
            <person name="Hashiguchi Y."/>
            <person name="Takahashi H."/>
        </authorList>
    </citation>
    <scope>NUCLEOTIDE SEQUENCE</scope>
    <source>
        <strain evidence="2">Kochi</strain>
    </source>
</reference>
<name>A0AAD3MP21_LATJO</name>
<protein>
    <recommendedName>
        <fullName evidence="4">AIG1-type G domain-containing protein</fullName>
    </recommendedName>
</protein>
<dbReference type="Gene3D" id="3.40.50.300">
    <property type="entry name" value="P-loop containing nucleotide triphosphate hydrolases"/>
    <property type="match status" value="1"/>
</dbReference>
<evidence type="ECO:0000256" key="1">
    <source>
        <dbReference type="SAM" id="Coils"/>
    </source>
</evidence>
<dbReference type="PANTHER" id="PTHR32046">
    <property type="entry name" value="G DOMAIN-CONTAINING PROTEIN"/>
    <property type="match status" value="1"/>
</dbReference>
<dbReference type="EMBL" id="BRZM01000027">
    <property type="protein sequence ID" value="GLD56869.1"/>
    <property type="molecule type" value="Genomic_DNA"/>
</dbReference>
<evidence type="ECO:0008006" key="4">
    <source>
        <dbReference type="Google" id="ProtNLM"/>
    </source>
</evidence>
<dbReference type="PANTHER" id="PTHR32046:SF11">
    <property type="entry name" value="IMMUNE-ASSOCIATED NUCLEOTIDE-BINDING PROTEIN 10-LIKE"/>
    <property type="match status" value="1"/>
</dbReference>
<keyword evidence="3" id="KW-1185">Reference proteome</keyword>
<sequence>MGVKFEDDIWFEIVEEEKRSQSESQTLDVIVYEIFDFKDKTLPYSLTIIDTPGYGNTKEVERDVIVTQRLFDLFRSKKGEFMKLMQLTACIQNLQDRIKLIELKRREIEQTQSALKKYEQQMKMNKEFTVEVDEVYKGKETIDVAWSPGRCEVMKKGRCTVCKRKCLASAHVKEDWIYVSKTRKVKKTLTDVKEKYERNKAETVKAASLLENLQKEMENLEEDKARWLEEAYEHVDRLNQIALNVDSLSTYVHYDFLIEKMKEKGDTEKVQKLEEKTHRVGEMVRTGAQYAYERICKIFKGNKNNRSDTEV</sequence>
<dbReference type="InterPro" id="IPR027417">
    <property type="entry name" value="P-loop_NTPase"/>
</dbReference>
<feature type="coiled-coil region" evidence="1">
    <location>
        <begin position="84"/>
        <end position="121"/>
    </location>
</feature>
<dbReference type="Proteomes" id="UP001279410">
    <property type="component" value="Unassembled WGS sequence"/>
</dbReference>
<proteinExistence type="predicted"/>
<organism evidence="2 3">
    <name type="scientific">Lates japonicus</name>
    <name type="common">Japanese lates</name>
    <dbReference type="NCBI Taxonomy" id="270547"/>
    <lineage>
        <taxon>Eukaryota</taxon>
        <taxon>Metazoa</taxon>
        <taxon>Chordata</taxon>
        <taxon>Craniata</taxon>
        <taxon>Vertebrata</taxon>
        <taxon>Euteleostomi</taxon>
        <taxon>Actinopterygii</taxon>
        <taxon>Neopterygii</taxon>
        <taxon>Teleostei</taxon>
        <taxon>Neoteleostei</taxon>
        <taxon>Acanthomorphata</taxon>
        <taxon>Carangaria</taxon>
        <taxon>Carangaria incertae sedis</taxon>
        <taxon>Centropomidae</taxon>
        <taxon>Lates</taxon>
    </lineage>
</organism>
<gene>
    <name evidence="2" type="ORF">AKAME5_000916100</name>
</gene>
<feature type="coiled-coil region" evidence="1">
    <location>
        <begin position="193"/>
        <end position="230"/>
    </location>
</feature>